<dbReference type="AlphaFoldDB" id="A0A0F9EIA3"/>
<dbReference type="EMBL" id="LAZR01027339">
    <property type="protein sequence ID" value="KKL66021.1"/>
    <property type="molecule type" value="Genomic_DNA"/>
</dbReference>
<gene>
    <name evidence="1" type="ORF">LCGC14_2149150</name>
</gene>
<protein>
    <submittedName>
        <fullName evidence="1">Uncharacterized protein</fullName>
    </submittedName>
</protein>
<sequence>MMQIHIIVDGRIIEVINVVDETPGVECEDGTIQYYVKMLHQESSGYVKHKECDGNLVLASKAMYEVMP</sequence>
<comment type="caution">
    <text evidence="1">The sequence shown here is derived from an EMBL/GenBank/DDBJ whole genome shotgun (WGS) entry which is preliminary data.</text>
</comment>
<name>A0A0F9EIA3_9ZZZZ</name>
<organism evidence="1">
    <name type="scientific">marine sediment metagenome</name>
    <dbReference type="NCBI Taxonomy" id="412755"/>
    <lineage>
        <taxon>unclassified sequences</taxon>
        <taxon>metagenomes</taxon>
        <taxon>ecological metagenomes</taxon>
    </lineage>
</organism>
<evidence type="ECO:0000313" key="1">
    <source>
        <dbReference type="EMBL" id="KKL66021.1"/>
    </source>
</evidence>
<accession>A0A0F9EIA3</accession>
<proteinExistence type="predicted"/>
<reference evidence="1" key="1">
    <citation type="journal article" date="2015" name="Nature">
        <title>Complex archaea that bridge the gap between prokaryotes and eukaryotes.</title>
        <authorList>
            <person name="Spang A."/>
            <person name="Saw J.H."/>
            <person name="Jorgensen S.L."/>
            <person name="Zaremba-Niedzwiedzka K."/>
            <person name="Martijn J."/>
            <person name="Lind A.E."/>
            <person name="van Eijk R."/>
            <person name="Schleper C."/>
            <person name="Guy L."/>
            <person name="Ettema T.J."/>
        </authorList>
    </citation>
    <scope>NUCLEOTIDE SEQUENCE</scope>
</reference>